<evidence type="ECO:0000256" key="2">
    <source>
        <dbReference type="SAM" id="SignalP"/>
    </source>
</evidence>
<keyword evidence="4" id="KW-0645">Protease</keyword>
<feature type="compositionally biased region" description="Low complexity" evidence="1">
    <location>
        <begin position="16"/>
        <end position="28"/>
    </location>
</feature>
<feature type="region of interest" description="Disordered" evidence="1">
    <location>
        <begin position="201"/>
        <end position="221"/>
    </location>
</feature>
<feature type="signal peptide" evidence="2">
    <location>
        <begin position="1"/>
        <end position="18"/>
    </location>
</feature>
<feature type="domain" description="D-alanyl-D-alanine carboxypeptidase-like core" evidence="3">
    <location>
        <begin position="308"/>
        <end position="418"/>
    </location>
</feature>
<evidence type="ECO:0000313" key="4">
    <source>
        <dbReference type="EMBL" id="WXB74951.1"/>
    </source>
</evidence>
<gene>
    <name evidence="4" type="ORF">V1351_08165</name>
</gene>
<accession>A0ABZ2MD30</accession>
<protein>
    <submittedName>
        <fullName evidence="4">D-alanyl-D-alanine carboxypeptidase family protein</fullName>
    </submittedName>
</protein>
<dbReference type="RefSeq" id="WP_338747664.1">
    <property type="nucleotide sequence ID" value="NZ_CP144913.1"/>
</dbReference>
<dbReference type="GO" id="GO:0004180">
    <property type="term" value="F:carboxypeptidase activity"/>
    <property type="evidence" value="ECO:0007669"/>
    <property type="project" value="UniProtKB-KW"/>
</dbReference>
<dbReference type="CDD" id="cd14814">
    <property type="entry name" value="Peptidase_M15"/>
    <property type="match status" value="1"/>
</dbReference>
<reference evidence="4 5" key="1">
    <citation type="submission" date="2024-02" db="EMBL/GenBank/DDBJ databases">
        <title>Janibacter sp. nov., isolated from gut of marine sandworm.</title>
        <authorList>
            <person name="Kim B."/>
            <person name="Jun M.O."/>
            <person name="Shin N.-R."/>
        </authorList>
    </citation>
    <scope>NUCLEOTIDE SEQUENCE [LARGE SCALE GENOMIC DNA]</scope>
    <source>
        <strain evidence="4 5">A1S7</strain>
    </source>
</reference>
<dbReference type="SUPFAM" id="SSF55166">
    <property type="entry name" value="Hedgehog/DD-peptidase"/>
    <property type="match status" value="1"/>
</dbReference>
<keyword evidence="4" id="KW-0378">Hydrolase</keyword>
<proteinExistence type="predicted"/>
<keyword evidence="4" id="KW-0121">Carboxypeptidase</keyword>
<evidence type="ECO:0000313" key="5">
    <source>
        <dbReference type="Proteomes" id="UP001382727"/>
    </source>
</evidence>
<feature type="chain" id="PRO_5045703018" evidence="2">
    <location>
        <begin position="19"/>
        <end position="418"/>
    </location>
</feature>
<keyword evidence="5" id="KW-1185">Reference proteome</keyword>
<feature type="region of interest" description="Disordered" evidence="1">
    <location>
        <begin position="16"/>
        <end position="57"/>
    </location>
</feature>
<sequence>MVALCLASGIAFAPPAAATVPADDPSPSTAWSADSDAGEGDHGTPLSEQSLEEQVAEAERLSTSLAEDNQEIAAAVTGLKAYSQRVNTLLQRQAEARERYEQAKRDVDEAQSQLEHFQERLAEGEADLRDWAFETYTRSGGYDDTLELVGTLTRERETGGNSAGDLRYLTDERIRSVDVVQQKTDIQAALAKKKETAVRAASQAKNEANQAKEDADEALQERKASLDELREKHAEDLQEAGPVVTALIGQPNDAAQGASEQLADTLKDLGQDVSEFEGAKPCSTNTMAYPNGQIPPAALCPLLGAPGESLRPEAAAAFNSMSQAYQRDTGHLLCVTDSYRSYANQVVTKASRGRWAAAPGTSNHGVGMALDLCGGVNSFGHPAHLWMQQNAPLYGWFHPSWAAAGGSLPEPWHWEFSG</sequence>
<dbReference type="Gene3D" id="3.30.1380.10">
    <property type="match status" value="1"/>
</dbReference>
<dbReference type="EMBL" id="CP144913">
    <property type="protein sequence ID" value="WXB74951.1"/>
    <property type="molecule type" value="Genomic_DNA"/>
</dbReference>
<organism evidence="4 5">
    <name type="scientific">Janibacter alittae</name>
    <dbReference type="NCBI Taxonomy" id="3115209"/>
    <lineage>
        <taxon>Bacteria</taxon>
        <taxon>Bacillati</taxon>
        <taxon>Actinomycetota</taxon>
        <taxon>Actinomycetes</taxon>
        <taxon>Micrococcales</taxon>
        <taxon>Intrasporangiaceae</taxon>
        <taxon>Janibacter</taxon>
    </lineage>
</organism>
<dbReference type="Pfam" id="PF02557">
    <property type="entry name" value="VanY"/>
    <property type="match status" value="1"/>
</dbReference>
<keyword evidence="2" id="KW-0732">Signal</keyword>
<name>A0ABZ2MD30_9MICO</name>
<dbReference type="InterPro" id="IPR003709">
    <property type="entry name" value="VanY-like_core_dom"/>
</dbReference>
<dbReference type="Proteomes" id="UP001382727">
    <property type="component" value="Chromosome"/>
</dbReference>
<evidence type="ECO:0000256" key="1">
    <source>
        <dbReference type="SAM" id="MobiDB-lite"/>
    </source>
</evidence>
<evidence type="ECO:0000259" key="3">
    <source>
        <dbReference type="Pfam" id="PF02557"/>
    </source>
</evidence>
<dbReference type="InterPro" id="IPR009045">
    <property type="entry name" value="Zn_M74/Hedgehog-like"/>
</dbReference>